<organism evidence="5 6">
    <name type="scientific">Brettanomyces naardenensis</name>
    <name type="common">Yeast</name>
    <dbReference type="NCBI Taxonomy" id="13370"/>
    <lineage>
        <taxon>Eukaryota</taxon>
        <taxon>Fungi</taxon>
        <taxon>Dikarya</taxon>
        <taxon>Ascomycota</taxon>
        <taxon>Saccharomycotina</taxon>
        <taxon>Pichiomycetes</taxon>
        <taxon>Pichiales</taxon>
        <taxon>Pichiaceae</taxon>
        <taxon>Brettanomyces</taxon>
    </lineage>
</organism>
<dbReference type="InParanoid" id="A0A448YU22"/>
<keyword evidence="3" id="KW-0687">Ribonucleoprotein</keyword>
<sequence length="168" mass="18844">MIRLGIPSKSACIAARRFARFSSSSAPSKNDPLSILSSMTKQDAQRTTRDTASRSDSLFSFLGDPAISSSSIKSKVDAFEFVKDLPLPEKLAGRTLSVRKSANINRSISQFDTLVRSNNIKDLWYDQRFYTKPSKRRLAKKIANKKKRFDSGIAELFQVVKDAVRKGY</sequence>
<evidence type="ECO:0000256" key="2">
    <source>
        <dbReference type="ARBA" id="ARBA00022980"/>
    </source>
</evidence>
<dbReference type="GO" id="GO:0003735">
    <property type="term" value="F:structural constituent of ribosome"/>
    <property type="evidence" value="ECO:0007669"/>
    <property type="project" value="InterPro"/>
</dbReference>
<dbReference type="EMBL" id="CAACVR010000076">
    <property type="protein sequence ID" value="VEU24412.1"/>
    <property type="molecule type" value="Genomic_DNA"/>
</dbReference>
<dbReference type="OrthoDB" id="2501249at2759"/>
<dbReference type="PANTHER" id="PTHR41237:SF1">
    <property type="entry name" value="SMALL RIBOSOMAL SUBUNIT PROTEIN BS21M"/>
    <property type="match status" value="1"/>
</dbReference>
<reference evidence="5 6" key="1">
    <citation type="submission" date="2018-12" db="EMBL/GenBank/DDBJ databases">
        <authorList>
            <person name="Tiukova I."/>
            <person name="Dainat J."/>
        </authorList>
    </citation>
    <scope>NUCLEOTIDE SEQUENCE [LARGE SCALE GENOMIC DNA]</scope>
</reference>
<keyword evidence="2" id="KW-0689">Ribosomal protein</keyword>
<accession>A0A448YU22</accession>
<dbReference type="STRING" id="13370.A0A448YU22"/>
<evidence type="ECO:0000313" key="6">
    <source>
        <dbReference type="Proteomes" id="UP000290900"/>
    </source>
</evidence>
<comment type="similarity">
    <text evidence="1">Belongs to the bacterial ribosomal protein bS21 family.</text>
</comment>
<evidence type="ECO:0000313" key="5">
    <source>
        <dbReference type="EMBL" id="VEU24412.1"/>
    </source>
</evidence>
<dbReference type="FunCoup" id="A0A448YU22">
    <property type="interactions" value="115"/>
</dbReference>
<dbReference type="GO" id="GO:0070124">
    <property type="term" value="P:mitochondrial translational initiation"/>
    <property type="evidence" value="ECO:0007669"/>
    <property type="project" value="TreeGrafter"/>
</dbReference>
<dbReference type="InterPro" id="IPR052837">
    <property type="entry name" value="Mitoribosomal_bS21"/>
</dbReference>
<dbReference type="Pfam" id="PF01165">
    <property type="entry name" value="Ribosomal_S21"/>
    <property type="match status" value="1"/>
</dbReference>
<name>A0A448YU22_BRENA</name>
<keyword evidence="6" id="KW-1185">Reference proteome</keyword>
<dbReference type="GO" id="GO:0005763">
    <property type="term" value="C:mitochondrial small ribosomal subunit"/>
    <property type="evidence" value="ECO:0007669"/>
    <property type="project" value="TreeGrafter"/>
</dbReference>
<feature type="region of interest" description="Disordered" evidence="4">
    <location>
        <begin position="23"/>
        <end position="51"/>
    </location>
</feature>
<evidence type="ECO:0000256" key="4">
    <source>
        <dbReference type="SAM" id="MobiDB-lite"/>
    </source>
</evidence>
<gene>
    <name evidence="5" type="ORF">BRENAR_LOCUS5140</name>
</gene>
<dbReference type="PANTHER" id="PTHR41237">
    <property type="entry name" value="37S RIBOSOMAL PROTEIN MRP21, MITOCHONDRIAL"/>
    <property type="match status" value="1"/>
</dbReference>
<dbReference type="InterPro" id="IPR001911">
    <property type="entry name" value="Ribosomal_bS21"/>
</dbReference>
<dbReference type="AlphaFoldDB" id="A0A448YU22"/>
<evidence type="ECO:0000256" key="3">
    <source>
        <dbReference type="ARBA" id="ARBA00023274"/>
    </source>
</evidence>
<evidence type="ECO:0000256" key="1">
    <source>
        <dbReference type="ARBA" id="ARBA00006640"/>
    </source>
</evidence>
<protein>
    <submittedName>
        <fullName evidence="5">DEKNAAC105625</fullName>
    </submittedName>
</protein>
<dbReference type="Proteomes" id="UP000290900">
    <property type="component" value="Unassembled WGS sequence"/>
</dbReference>
<proteinExistence type="inferred from homology"/>